<dbReference type="Proteomes" id="UP000217141">
    <property type="component" value="Plasmid p2"/>
</dbReference>
<dbReference type="Pfam" id="PF00866">
    <property type="entry name" value="Ring_hydroxyl_B"/>
    <property type="match status" value="1"/>
</dbReference>
<name>A0A249MZ81_SPHXE</name>
<dbReference type="SUPFAM" id="SSF54427">
    <property type="entry name" value="NTF2-like"/>
    <property type="match status" value="1"/>
</dbReference>
<sequence length="173" mass="19875">MLMERSVGSTMEMSHLASRFLSLEAKLLDERRYDEWLDMLGDQITYEVPIRLSRREFVDETKSGCYHICDNKELLKLRVARFHCGEAWAERPASRTLRVVGSVLVNPTDEEAIFEVDSALLLCRQRNSDRPCDTIAVRRSDRISLGAERPLLLSRRAIPIDTVLHTPNLSVFV</sequence>
<dbReference type="EMBL" id="CP022748">
    <property type="protein sequence ID" value="ASY46681.1"/>
    <property type="molecule type" value="Genomic_DNA"/>
</dbReference>
<evidence type="ECO:0000313" key="4">
    <source>
        <dbReference type="Proteomes" id="UP000217141"/>
    </source>
</evidence>
<protein>
    <submittedName>
        <fullName evidence="3">Phenylpropionate dioxygenase</fullName>
    </submittedName>
</protein>
<dbReference type="PANTHER" id="PTHR41534:SF2">
    <property type="entry name" value="3-PHENYLPROPIONATE_CINNAMIC ACID DIOXYGENASE SUBUNIT BETA"/>
    <property type="match status" value="1"/>
</dbReference>
<gene>
    <name evidence="3" type="ORF">CJD35_19480</name>
</gene>
<proteinExistence type="inferred from homology"/>
<comment type="similarity">
    <text evidence="1">Belongs to the bacterial ring-hydroxylating dioxygenase beta subunit family.</text>
</comment>
<dbReference type="PANTHER" id="PTHR41534">
    <property type="entry name" value="BLR3401 PROTEIN"/>
    <property type="match status" value="1"/>
</dbReference>
<evidence type="ECO:0000256" key="1">
    <source>
        <dbReference type="ARBA" id="ARBA00009570"/>
    </source>
</evidence>
<accession>A0A249MZ81</accession>
<dbReference type="AlphaFoldDB" id="A0A249MZ81"/>
<keyword evidence="2" id="KW-0560">Oxidoreductase</keyword>
<dbReference type="GO" id="GO:0051213">
    <property type="term" value="F:dioxygenase activity"/>
    <property type="evidence" value="ECO:0007669"/>
    <property type="project" value="UniProtKB-KW"/>
</dbReference>
<keyword evidence="3" id="KW-0223">Dioxygenase</keyword>
<dbReference type="InterPro" id="IPR032710">
    <property type="entry name" value="NTF2-like_dom_sf"/>
</dbReference>
<dbReference type="KEGG" id="shyd:CJD35_19480"/>
<reference evidence="3 4" key="1">
    <citation type="submission" date="2017-08" db="EMBL/GenBank/DDBJ databases">
        <title>Whole Genome Sequence of Sphingobium hydrophobicum C1: Insights into Adaption to the Electronic-waste Contaminated Sediment.</title>
        <authorList>
            <person name="Song D."/>
            <person name="Chen X."/>
            <person name="Xu M."/>
        </authorList>
    </citation>
    <scope>NUCLEOTIDE SEQUENCE [LARGE SCALE GENOMIC DNA]</scope>
    <source>
        <strain evidence="3 4">C1</strain>
        <plasmid evidence="3 4">p2</plasmid>
    </source>
</reference>
<organism evidence="3 4">
    <name type="scientific">Sphingobium xenophagum</name>
    <dbReference type="NCBI Taxonomy" id="121428"/>
    <lineage>
        <taxon>Bacteria</taxon>
        <taxon>Pseudomonadati</taxon>
        <taxon>Pseudomonadota</taxon>
        <taxon>Alphaproteobacteria</taxon>
        <taxon>Sphingomonadales</taxon>
        <taxon>Sphingomonadaceae</taxon>
        <taxon>Sphingobium</taxon>
    </lineage>
</organism>
<dbReference type="Gene3D" id="3.10.450.50">
    <property type="match status" value="1"/>
</dbReference>
<evidence type="ECO:0000256" key="2">
    <source>
        <dbReference type="ARBA" id="ARBA00023002"/>
    </source>
</evidence>
<evidence type="ECO:0000313" key="3">
    <source>
        <dbReference type="EMBL" id="ASY46681.1"/>
    </source>
</evidence>
<geneLocation type="plasmid" evidence="3 4">
    <name>p2</name>
</geneLocation>
<dbReference type="GO" id="GO:0019380">
    <property type="term" value="P:3-phenylpropionate catabolic process"/>
    <property type="evidence" value="ECO:0007669"/>
    <property type="project" value="TreeGrafter"/>
</dbReference>
<dbReference type="InterPro" id="IPR000391">
    <property type="entry name" value="Rng_hydr_dOase-bsu"/>
</dbReference>
<keyword evidence="3" id="KW-0614">Plasmid</keyword>